<reference evidence="1 2" key="1">
    <citation type="submission" date="2018-03" db="EMBL/GenBank/DDBJ databases">
        <title>Whole genome sequencing of Histamine producing bacteria.</title>
        <authorList>
            <person name="Butler K."/>
        </authorList>
    </citation>
    <scope>NUCLEOTIDE SEQUENCE [LARGE SCALE GENOMIC DNA]</scope>
    <source>
        <strain evidence="1 2">Res.4.1</strain>
    </source>
</reference>
<dbReference type="EMBL" id="PYNS01000025">
    <property type="protein sequence ID" value="PSV08843.1"/>
    <property type="molecule type" value="Genomic_DNA"/>
</dbReference>
<comment type="caution">
    <text evidence="1">The sequence shown here is derived from an EMBL/GenBank/DDBJ whole genome shotgun (WGS) entry which is preliminary data.</text>
</comment>
<gene>
    <name evidence="1" type="ORF">C0W93_17610</name>
</gene>
<protein>
    <recommendedName>
        <fullName evidence="3">Flavodoxin</fullName>
    </recommendedName>
</protein>
<evidence type="ECO:0008006" key="3">
    <source>
        <dbReference type="Google" id="ProtNLM"/>
    </source>
</evidence>
<proteinExistence type="predicted"/>
<name>A0A2T3KRD0_PHOLD</name>
<dbReference type="AlphaFoldDB" id="A0A2T3KRD0"/>
<evidence type="ECO:0000313" key="2">
    <source>
        <dbReference type="Proteomes" id="UP000240530"/>
    </source>
</evidence>
<organism evidence="1 2">
    <name type="scientific">Photobacterium leiognathi subsp. mandapamensis</name>
    <name type="common">Photobacterium mandapamensis</name>
    <dbReference type="NCBI Taxonomy" id="48408"/>
    <lineage>
        <taxon>Bacteria</taxon>
        <taxon>Pseudomonadati</taxon>
        <taxon>Pseudomonadota</taxon>
        <taxon>Gammaproteobacteria</taxon>
        <taxon>Vibrionales</taxon>
        <taxon>Vibrionaceae</taxon>
        <taxon>Photobacterium</taxon>
    </lineage>
</organism>
<dbReference type="Proteomes" id="UP000240530">
    <property type="component" value="Unassembled WGS sequence"/>
</dbReference>
<dbReference type="RefSeq" id="WP_107185859.1">
    <property type="nucleotide sequence ID" value="NZ_JAWQGC010000001.1"/>
</dbReference>
<evidence type="ECO:0000313" key="1">
    <source>
        <dbReference type="EMBL" id="PSV08843.1"/>
    </source>
</evidence>
<sequence>MLVITEKLITLKNAWMASHITDAEFPTPLSEKGLNLYQLSQSELTTHTVDAPVTCSDPSLSFYPVDCHPLTIRYSLVRASQWENEQEKEAVIEYLTQIMFEPDAEATLYVGFFKGKPAACGMIFNHLEDGEHHSLVSDIFALPLPNQDQLMTDMENYLLHTAQQASDTVTLQK</sequence>
<accession>A0A2T3KRD0</accession>